<reference evidence="9 10" key="1">
    <citation type="journal article" date="2020" name="J. Phycol.">
        <title>Comparative genome analysis reveals Cyanidiococcus gen. nov., a new extremophilic red algal genus sister to Cyanidioschyzon (Cyanidioschyzonaceae, Rhodophyta).</title>
        <authorList>
            <person name="Liu S.-L."/>
            <person name="Chiang Y.-R."/>
            <person name="Yoon H.S."/>
            <person name="Fu H.-Y."/>
        </authorList>
    </citation>
    <scope>NUCLEOTIDE SEQUENCE [LARGE SCALE GENOMIC DNA]</scope>
    <source>
        <strain evidence="9 10">THAL066</strain>
    </source>
</reference>
<dbReference type="InterPro" id="IPR038168">
    <property type="entry name" value="TF_DP_C_sf"/>
</dbReference>
<comment type="similarity">
    <text evidence="2 7">Belongs to the E2F/DP family.</text>
</comment>
<dbReference type="InterPro" id="IPR037241">
    <property type="entry name" value="E2F-DP_heterodim"/>
</dbReference>
<evidence type="ECO:0000313" key="9">
    <source>
        <dbReference type="EMBL" id="KAF6003688.1"/>
    </source>
</evidence>
<protein>
    <recommendedName>
        <fullName evidence="8">E2F/DP family winged-helix DNA-binding domain-containing protein</fullName>
    </recommendedName>
</protein>
<dbReference type="InterPro" id="IPR003316">
    <property type="entry name" value="E2F_WHTH_DNA-bd_dom"/>
</dbReference>
<dbReference type="Pfam" id="PF08781">
    <property type="entry name" value="DP"/>
    <property type="match status" value="1"/>
</dbReference>
<dbReference type="Pfam" id="PF02319">
    <property type="entry name" value="WHD_E2F_TDP"/>
    <property type="match status" value="1"/>
</dbReference>
<dbReference type="SUPFAM" id="SSF46785">
    <property type="entry name" value="Winged helix' DNA-binding domain"/>
    <property type="match status" value="1"/>
</dbReference>
<sequence length="273" mass="29766">MTPSRPREEKGLRHFAVRICHKVEEKGETTYNEVADELVAELLRGDRGVTLRDPASEEKNVRRRVYDALNVLCAIGVVRKDRRSVRWCGLPRASAREQSLLEDELSRLSSSVRDKDRCIQRYRRLARALERLAQRNARGSAASGRVRSPAGRGEGSLRLPFLLIATEPDAAVEIAGDEPGSGYCRFAFSRPFEVYDADGVLLALESSVSGAGVGDAGTVANAVVDRRACVSTTEADPSLTSTGSVGDSGPGACCEAVCDPPRDEYHNERHIEP</sequence>
<evidence type="ECO:0000256" key="1">
    <source>
        <dbReference type="ARBA" id="ARBA00004123"/>
    </source>
</evidence>
<dbReference type="Proteomes" id="UP000530660">
    <property type="component" value="Unassembled WGS sequence"/>
</dbReference>
<keyword evidence="3 7" id="KW-0805">Transcription regulation</keyword>
<gene>
    <name evidence="9" type="ORF">F1559_004510</name>
</gene>
<dbReference type="GO" id="GO:0000977">
    <property type="term" value="F:RNA polymerase II transcription regulatory region sequence-specific DNA binding"/>
    <property type="evidence" value="ECO:0007669"/>
    <property type="project" value="TreeGrafter"/>
</dbReference>
<evidence type="ECO:0000259" key="8">
    <source>
        <dbReference type="SMART" id="SM01372"/>
    </source>
</evidence>
<dbReference type="Gene3D" id="1.10.10.10">
    <property type="entry name" value="Winged helix-like DNA-binding domain superfamily/Winged helix DNA-binding domain"/>
    <property type="match status" value="1"/>
</dbReference>
<dbReference type="InterPro" id="IPR014889">
    <property type="entry name" value="Transc_factor_DP_C"/>
</dbReference>
<dbReference type="EMBL" id="VWRR01000006">
    <property type="protein sequence ID" value="KAF6003688.1"/>
    <property type="molecule type" value="Genomic_DNA"/>
</dbReference>
<organism evidence="9 10">
    <name type="scientific">Cyanidiococcus yangmingshanensis</name>
    <dbReference type="NCBI Taxonomy" id="2690220"/>
    <lineage>
        <taxon>Eukaryota</taxon>
        <taxon>Rhodophyta</taxon>
        <taxon>Bangiophyceae</taxon>
        <taxon>Cyanidiales</taxon>
        <taxon>Cyanidiaceae</taxon>
        <taxon>Cyanidiococcus</taxon>
    </lineage>
</organism>
<proteinExistence type="inferred from homology"/>
<dbReference type="GO" id="GO:0005634">
    <property type="term" value="C:nucleus"/>
    <property type="evidence" value="ECO:0007669"/>
    <property type="project" value="UniProtKB-SubCell"/>
</dbReference>
<dbReference type="FunFam" id="1.10.10.10:FF:000360">
    <property type="entry name" value="Transcription factor Dp-1, a"/>
    <property type="match status" value="1"/>
</dbReference>
<keyword evidence="4 7" id="KW-0238">DNA-binding</keyword>
<evidence type="ECO:0000256" key="3">
    <source>
        <dbReference type="ARBA" id="ARBA00023015"/>
    </source>
</evidence>
<evidence type="ECO:0000313" key="10">
    <source>
        <dbReference type="Proteomes" id="UP000530660"/>
    </source>
</evidence>
<dbReference type="InterPro" id="IPR036388">
    <property type="entry name" value="WH-like_DNA-bd_sf"/>
</dbReference>
<dbReference type="PANTHER" id="PTHR12548">
    <property type="entry name" value="TRANSCRIPTION FACTOR DP"/>
    <property type="match status" value="1"/>
</dbReference>
<dbReference type="AlphaFoldDB" id="A0A7J7IKX5"/>
<evidence type="ECO:0000256" key="7">
    <source>
        <dbReference type="RuleBase" id="RU003796"/>
    </source>
</evidence>
<dbReference type="OrthoDB" id="4899at2759"/>
<accession>A0A7J7IKX5</accession>
<evidence type="ECO:0000256" key="2">
    <source>
        <dbReference type="ARBA" id="ARBA00010940"/>
    </source>
</evidence>
<dbReference type="SUPFAM" id="SSF144074">
    <property type="entry name" value="E2F-DP heterodimerization region"/>
    <property type="match status" value="1"/>
</dbReference>
<dbReference type="InterPro" id="IPR015648">
    <property type="entry name" value="Transcrpt_fac_DP"/>
</dbReference>
<evidence type="ECO:0000256" key="4">
    <source>
        <dbReference type="ARBA" id="ARBA00023125"/>
    </source>
</evidence>
<keyword evidence="10" id="KW-1185">Reference proteome</keyword>
<evidence type="ECO:0000256" key="6">
    <source>
        <dbReference type="ARBA" id="ARBA00023242"/>
    </source>
</evidence>
<dbReference type="InterPro" id="IPR036390">
    <property type="entry name" value="WH_DNA-bd_sf"/>
</dbReference>
<evidence type="ECO:0000256" key="5">
    <source>
        <dbReference type="ARBA" id="ARBA00023163"/>
    </source>
</evidence>
<dbReference type="GO" id="GO:0000981">
    <property type="term" value="F:DNA-binding transcription factor activity, RNA polymerase II-specific"/>
    <property type="evidence" value="ECO:0007669"/>
    <property type="project" value="TreeGrafter"/>
</dbReference>
<dbReference type="SMART" id="SM01372">
    <property type="entry name" value="E2F_TDP"/>
    <property type="match status" value="1"/>
</dbReference>
<dbReference type="CDD" id="cd14458">
    <property type="entry name" value="DP_DD"/>
    <property type="match status" value="1"/>
</dbReference>
<keyword evidence="5 7" id="KW-0804">Transcription</keyword>
<dbReference type="Gene3D" id="1.20.140.80">
    <property type="entry name" value="Transcription factor DP"/>
    <property type="match status" value="1"/>
</dbReference>
<keyword evidence="6 7" id="KW-0539">Nucleus</keyword>
<dbReference type="GO" id="GO:0005667">
    <property type="term" value="C:transcription regulator complex"/>
    <property type="evidence" value="ECO:0007669"/>
    <property type="project" value="InterPro"/>
</dbReference>
<dbReference type="GO" id="GO:0051726">
    <property type="term" value="P:regulation of cell cycle"/>
    <property type="evidence" value="ECO:0007669"/>
    <property type="project" value="InterPro"/>
</dbReference>
<name>A0A7J7IKX5_9RHOD</name>
<comment type="caution">
    <text evidence="9">The sequence shown here is derived from an EMBL/GenBank/DDBJ whole genome shotgun (WGS) entry which is preliminary data.</text>
</comment>
<comment type="subcellular location">
    <subcellularLocation>
        <location evidence="1 7">Nucleus</location>
    </subcellularLocation>
</comment>
<feature type="domain" description="E2F/DP family winged-helix DNA-binding" evidence="8">
    <location>
        <begin position="7"/>
        <end position="89"/>
    </location>
</feature>
<dbReference type="PANTHER" id="PTHR12548:SF9">
    <property type="entry name" value="TRANSCRIPTION FACTOR DP"/>
    <property type="match status" value="1"/>
</dbReference>